<keyword evidence="1" id="KW-0694">RNA-binding</keyword>
<dbReference type="InterPro" id="IPR007201">
    <property type="entry name" value="Mei2-like_Rrm_C"/>
</dbReference>
<keyword evidence="5" id="KW-1185">Reference proteome</keyword>
<dbReference type="InterPro" id="IPR035979">
    <property type="entry name" value="RBD_domain_sf"/>
</dbReference>
<feature type="domain" description="Mei2-like C-terminal RNA recognition motif" evidence="3">
    <location>
        <begin position="472"/>
        <end position="560"/>
    </location>
</feature>
<evidence type="ECO:0000313" key="5">
    <source>
        <dbReference type="Proteomes" id="UP000019484"/>
    </source>
</evidence>
<feature type="compositionally biased region" description="Polar residues" evidence="2">
    <location>
        <begin position="671"/>
        <end position="682"/>
    </location>
</feature>
<proteinExistence type="predicted"/>
<protein>
    <recommendedName>
        <fullName evidence="3">Mei2-like C-terminal RNA recognition motif domain-containing protein</fullName>
    </recommendedName>
</protein>
<dbReference type="EMBL" id="AMWN01000008">
    <property type="protein sequence ID" value="EXJ80283.1"/>
    <property type="molecule type" value="Genomic_DNA"/>
</dbReference>
<dbReference type="PANTHER" id="PTHR23189">
    <property type="entry name" value="RNA RECOGNITION MOTIF-CONTAINING"/>
    <property type="match status" value="1"/>
</dbReference>
<dbReference type="GeneID" id="19163276"/>
<reference evidence="4 5" key="1">
    <citation type="submission" date="2013-03" db="EMBL/GenBank/DDBJ databases">
        <title>The Genome Sequence of Capronia coronata CBS 617.96.</title>
        <authorList>
            <consortium name="The Broad Institute Genomics Platform"/>
            <person name="Cuomo C."/>
            <person name="de Hoog S."/>
            <person name="Gorbushina A."/>
            <person name="Walker B."/>
            <person name="Young S.K."/>
            <person name="Zeng Q."/>
            <person name="Gargeya S."/>
            <person name="Fitzgerald M."/>
            <person name="Haas B."/>
            <person name="Abouelleil A."/>
            <person name="Allen A.W."/>
            <person name="Alvarado L."/>
            <person name="Arachchi H.M."/>
            <person name="Berlin A.M."/>
            <person name="Chapman S.B."/>
            <person name="Gainer-Dewar J."/>
            <person name="Goldberg J."/>
            <person name="Griggs A."/>
            <person name="Gujja S."/>
            <person name="Hansen M."/>
            <person name="Howarth C."/>
            <person name="Imamovic A."/>
            <person name="Ireland A."/>
            <person name="Larimer J."/>
            <person name="McCowan C."/>
            <person name="Murphy C."/>
            <person name="Pearson M."/>
            <person name="Poon T.W."/>
            <person name="Priest M."/>
            <person name="Roberts A."/>
            <person name="Saif S."/>
            <person name="Shea T."/>
            <person name="Sisk P."/>
            <person name="Sykes S."/>
            <person name="Wortman J."/>
            <person name="Nusbaum C."/>
            <person name="Birren B."/>
        </authorList>
    </citation>
    <scope>NUCLEOTIDE SEQUENCE [LARGE SCALE GENOMIC DNA]</scope>
    <source>
        <strain evidence="4 5">CBS 617.96</strain>
    </source>
</reference>
<evidence type="ECO:0000256" key="1">
    <source>
        <dbReference type="ARBA" id="ARBA00022884"/>
    </source>
</evidence>
<feature type="region of interest" description="Disordered" evidence="2">
    <location>
        <begin position="1"/>
        <end position="44"/>
    </location>
</feature>
<dbReference type="Proteomes" id="UP000019484">
    <property type="component" value="Unassembled WGS sequence"/>
</dbReference>
<feature type="region of interest" description="Disordered" evidence="2">
    <location>
        <begin position="671"/>
        <end position="722"/>
    </location>
</feature>
<dbReference type="HOGENOM" id="CLU_019467_1_0_1"/>
<name>W9XJA1_9EURO</name>
<dbReference type="Pfam" id="PF04059">
    <property type="entry name" value="RRM_2"/>
    <property type="match status" value="1"/>
</dbReference>
<dbReference type="STRING" id="1182541.W9XJA1"/>
<accession>W9XJA1</accession>
<dbReference type="OrthoDB" id="417481at2759"/>
<dbReference type="GO" id="GO:0003723">
    <property type="term" value="F:RNA binding"/>
    <property type="evidence" value="ECO:0007669"/>
    <property type="project" value="UniProtKB-KW"/>
</dbReference>
<dbReference type="RefSeq" id="XP_007727477.1">
    <property type="nucleotide sequence ID" value="XM_007729287.1"/>
</dbReference>
<evidence type="ECO:0000259" key="3">
    <source>
        <dbReference type="Pfam" id="PF04059"/>
    </source>
</evidence>
<sequence>MSPPRGAGMASSPHSENETSSHGTPSTNPTTFTPEAASGTKGKARVTAILPRPAAKIGASKANNNAGDDVFLNAPTSRNRRQLSPTAQVFRPNARTPLNKSFEFPVRVVAAARTKTHFTNSPVRGKPVTPAPVVQAGGVSSLLRGSTPEREAKALTPEQAQPVVPGVIGGPRVGVEFKRIRKSICKIDVSDLGFNEFIGTSLSDVRFHHGTFSTDENVTRAWVVAGIPANFRSTDIAVAFKTSSFPSLRSINASQIISNGLFTVSFADVRDAKKAFDVINSILPLARVFPLSPKGLATDEGKDPHQVSDFEGQAIVTVYHNGHPGMPQTNVVPVIGEVKRLLSQCGDIKAFHSMAPTQRHLREFRVEFFNAGSVEIAKEVINGNMGTVLDFEPYKPDIRAVVSAHGSPRSPREQLSITGRSTVPIDPDYDRLATAIQREALRTGRRLSPSINHNAVDIARIQAGIDVRTTASIMLRNIPNRVDQSMLKRLLDVTSHGRYDFMYLRIDFANNCNVGYAFINFVDFVLARAGKRWNCFASDKVAEVSYATIQGRDCLVQKFRNSSVMLEHPGFRPKLFVAGNVPNAGQEERFPGPDNASKMRRSVENAEHVGLFIHTSPTRRFPCPVEHRVRRAGQIKLANGRRAGHYLPPARANASSPQKFIETAQEEVNQTRGSPRTVNVNSPYDPFAGGPARFSQGQAYREEQRRRRSQFDRGTPGAENEMGMVQRYRLHDPALDSIDASNGFLLPHY</sequence>
<comment type="caution">
    <text evidence="4">The sequence shown here is derived from an EMBL/GenBank/DDBJ whole genome shotgun (WGS) entry which is preliminary data.</text>
</comment>
<feature type="compositionally biased region" description="Polar residues" evidence="2">
    <location>
        <begin position="12"/>
        <end position="33"/>
    </location>
</feature>
<gene>
    <name evidence="4" type="ORF">A1O1_08425</name>
</gene>
<dbReference type="AlphaFoldDB" id="W9XJA1"/>
<evidence type="ECO:0000313" key="4">
    <source>
        <dbReference type="EMBL" id="EXJ80283.1"/>
    </source>
</evidence>
<organism evidence="4 5">
    <name type="scientific">Capronia coronata CBS 617.96</name>
    <dbReference type="NCBI Taxonomy" id="1182541"/>
    <lineage>
        <taxon>Eukaryota</taxon>
        <taxon>Fungi</taxon>
        <taxon>Dikarya</taxon>
        <taxon>Ascomycota</taxon>
        <taxon>Pezizomycotina</taxon>
        <taxon>Eurotiomycetes</taxon>
        <taxon>Chaetothyriomycetidae</taxon>
        <taxon>Chaetothyriales</taxon>
        <taxon>Herpotrichiellaceae</taxon>
        <taxon>Capronia</taxon>
    </lineage>
</organism>
<evidence type="ECO:0000256" key="2">
    <source>
        <dbReference type="SAM" id="MobiDB-lite"/>
    </source>
</evidence>
<feature type="compositionally biased region" description="Basic and acidic residues" evidence="2">
    <location>
        <begin position="700"/>
        <end position="711"/>
    </location>
</feature>
<dbReference type="SUPFAM" id="SSF54928">
    <property type="entry name" value="RNA-binding domain, RBD"/>
    <property type="match status" value="1"/>
</dbReference>
<dbReference type="eggNOG" id="KOG4660">
    <property type="taxonomic scope" value="Eukaryota"/>
</dbReference>